<evidence type="ECO:0000256" key="1">
    <source>
        <dbReference type="ARBA" id="ARBA00023015"/>
    </source>
</evidence>
<keyword evidence="1" id="KW-0805">Transcription regulation</keyword>
<evidence type="ECO:0000256" key="2">
    <source>
        <dbReference type="ARBA" id="ARBA00023163"/>
    </source>
</evidence>
<keyword evidence="5" id="KW-1185">Reference proteome</keyword>
<dbReference type="Gene3D" id="1.10.10.60">
    <property type="entry name" value="Homeodomain-like"/>
    <property type="match status" value="1"/>
</dbReference>
<organism evidence="4 5">
    <name type="scientific">Alcanivorax jadensis T9</name>
    <dbReference type="NCBI Taxonomy" id="1177181"/>
    <lineage>
        <taxon>Bacteria</taxon>
        <taxon>Pseudomonadati</taxon>
        <taxon>Pseudomonadota</taxon>
        <taxon>Gammaproteobacteria</taxon>
        <taxon>Oceanospirillales</taxon>
        <taxon>Alcanivoracaceae</taxon>
        <taxon>Alcanivorax</taxon>
    </lineage>
</organism>
<evidence type="ECO:0000259" key="3">
    <source>
        <dbReference type="PROSITE" id="PS01124"/>
    </source>
</evidence>
<proteinExistence type="predicted"/>
<dbReference type="EMBL" id="ARXU01000009">
    <property type="protein sequence ID" value="KGD60644.1"/>
    <property type="molecule type" value="Genomic_DNA"/>
</dbReference>
<dbReference type="PANTHER" id="PTHR43436:SF1">
    <property type="entry name" value="TRANSCRIPTIONAL REGULATORY PROTEIN"/>
    <property type="match status" value="1"/>
</dbReference>
<dbReference type="PANTHER" id="PTHR43436">
    <property type="entry name" value="ARAC-FAMILY TRANSCRIPTIONAL REGULATOR"/>
    <property type="match status" value="1"/>
</dbReference>
<evidence type="ECO:0000313" key="5">
    <source>
        <dbReference type="Proteomes" id="UP000029443"/>
    </source>
</evidence>
<dbReference type="SMART" id="SM00342">
    <property type="entry name" value="HTH_ARAC"/>
    <property type="match status" value="1"/>
</dbReference>
<dbReference type="Pfam" id="PF12833">
    <property type="entry name" value="HTH_18"/>
    <property type="match status" value="1"/>
</dbReference>
<reference evidence="4 5" key="1">
    <citation type="submission" date="2012-09" db="EMBL/GenBank/DDBJ databases">
        <title>Genome Sequence of alkane-degrading Bacterium Alcanivorax jadensis T9.</title>
        <authorList>
            <person name="Lai Q."/>
            <person name="Shao Z."/>
        </authorList>
    </citation>
    <scope>NUCLEOTIDE SEQUENCE [LARGE SCALE GENOMIC DNA]</scope>
    <source>
        <strain evidence="4 5">T9</strain>
    </source>
</reference>
<gene>
    <name evidence="4" type="ORF">T9A_02379</name>
</gene>
<dbReference type="SUPFAM" id="SSF46689">
    <property type="entry name" value="Homeodomain-like"/>
    <property type="match status" value="1"/>
</dbReference>
<accession>A0ABR4WB49</accession>
<keyword evidence="2" id="KW-0804">Transcription</keyword>
<dbReference type="InterPro" id="IPR009057">
    <property type="entry name" value="Homeodomain-like_sf"/>
</dbReference>
<feature type="domain" description="HTH araC/xylS-type" evidence="3">
    <location>
        <begin position="23"/>
        <end position="93"/>
    </location>
</feature>
<dbReference type="Proteomes" id="UP000029443">
    <property type="component" value="Unassembled WGS sequence"/>
</dbReference>
<comment type="caution">
    <text evidence="4">The sequence shown here is derived from an EMBL/GenBank/DDBJ whole genome shotgun (WGS) entry which is preliminary data.</text>
</comment>
<dbReference type="RefSeq" id="WP_052042919.1">
    <property type="nucleotide sequence ID" value="NZ_ARXU01000009.1"/>
</dbReference>
<evidence type="ECO:0000313" key="4">
    <source>
        <dbReference type="EMBL" id="KGD60644.1"/>
    </source>
</evidence>
<dbReference type="InterPro" id="IPR018060">
    <property type="entry name" value="HTH_AraC"/>
</dbReference>
<protein>
    <submittedName>
        <fullName evidence="4">AraC family transcriptional regulator</fullName>
    </submittedName>
</protein>
<name>A0ABR4WB49_9GAMM</name>
<dbReference type="PROSITE" id="PS01124">
    <property type="entry name" value="HTH_ARAC_FAMILY_2"/>
    <property type="match status" value="1"/>
</dbReference>
<sequence length="104" mass="12156">MDACELSKVFQSRGADRYAEYKPRVFHRHFKTISQLTQVQFQERVRLQEAWRLLFSEQDVASVDYLVGYESPSQFSRDYHKLFGAPSDRDKAMMRSSLAIESGV</sequence>